<feature type="region of interest" description="Disordered" evidence="1">
    <location>
        <begin position="141"/>
        <end position="165"/>
    </location>
</feature>
<evidence type="ECO:0000313" key="2">
    <source>
        <dbReference type="EMBL" id="PWF26973.1"/>
    </source>
</evidence>
<feature type="region of interest" description="Disordered" evidence="1">
    <location>
        <begin position="75"/>
        <end position="123"/>
    </location>
</feature>
<dbReference type="OrthoDB" id="3719833at2"/>
<sequence length="496" mass="55029">MSQFMDWVLDVAASHPDLEGAFVDADGEWLDVLLADGRAFRFRPSQMIDESKPEETRRSLLNKLLKIGVQQADSAVAEGEGGAGASTPARESSDPGDTGDANASGDSVELADAEPQDQSARPSLSSVFDAIMGALTSQNPLTAGLGAGPETKEDSLVVGDDEEEHDGQIRRLPIVRPADYFLPSHDRERDDSMVYIPLTEFIGVGLAEDHPDTIQPLFFSDLAERAIAPELGPLFVDAVEELRQLNFSEGQAGIELGIADVAGARVFWLTSPNNYQSSWFADLDMAQTISDSLVQEYPDSLPLFIPASRTSFFAVMADDPRLPKLMEKLRGHENDDDALYPLPHTVASDGWKEWIPMSDHPASKVLEELRTTYRKRMYDCQTKEIAAWEGTQMELKPYSVHRLRSGRWVSNCQYSTLDQSASLPQTDFITFVRKGSGLPWDEDEGETVTIRFHVARDVWPEGFSKAEGVWPPRWDVSGFPTPDQLKELHEAAHRNY</sequence>
<dbReference type="RefSeq" id="WP_109092474.1">
    <property type="nucleotide sequence ID" value="NZ_QETB01000001.1"/>
</dbReference>
<accession>A0A2V1K793</accession>
<proteinExistence type="predicted"/>
<reference evidence="3" key="1">
    <citation type="submission" date="2018-05" db="EMBL/GenBank/DDBJ databases">
        <authorList>
            <person name="Li Y."/>
        </authorList>
    </citation>
    <scope>NUCLEOTIDE SEQUENCE [LARGE SCALE GENOMIC DNA]</scope>
    <source>
        <strain evidence="3">sk1b4</strain>
    </source>
</reference>
<protein>
    <submittedName>
        <fullName evidence="2">Uncharacterized protein</fullName>
    </submittedName>
</protein>
<organism evidence="2 3">
    <name type="scientific">Ancrocorticia populi</name>
    <dbReference type="NCBI Taxonomy" id="2175228"/>
    <lineage>
        <taxon>Bacteria</taxon>
        <taxon>Bacillati</taxon>
        <taxon>Actinomycetota</taxon>
        <taxon>Actinomycetes</taxon>
        <taxon>Actinomycetales</taxon>
        <taxon>Actinomycetaceae</taxon>
        <taxon>Ancrocorticia</taxon>
    </lineage>
</organism>
<dbReference type="AlphaFoldDB" id="A0A2V1K793"/>
<keyword evidence="3" id="KW-1185">Reference proteome</keyword>
<dbReference type="EMBL" id="QETB01000001">
    <property type="protein sequence ID" value="PWF26973.1"/>
    <property type="molecule type" value="Genomic_DNA"/>
</dbReference>
<gene>
    <name evidence="2" type="ORF">DD236_00725</name>
</gene>
<evidence type="ECO:0000256" key="1">
    <source>
        <dbReference type="SAM" id="MobiDB-lite"/>
    </source>
</evidence>
<dbReference type="Proteomes" id="UP000245283">
    <property type="component" value="Unassembled WGS sequence"/>
</dbReference>
<evidence type="ECO:0000313" key="3">
    <source>
        <dbReference type="Proteomes" id="UP000245283"/>
    </source>
</evidence>
<name>A0A2V1K793_9ACTO</name>
<comment type="caution">
    <text evidence="2">The sequence shown here is derived from an EMBL/GenBank/DDBJ whole genome shotgun (WGS) entry which is preliminary data.</text>
</comment>